<feature type="domain" description="IrrE N-terminal-like" evidence="1">
    <location>
        <begin position="72"/>
        <end position="170"/>
    </location>
</feature>
<dbReference type="PANTHER" id="PTHR43236:SF1">
    <property type="entry name" value="BLL7220 PROTEIN"/>
    <property type="match status" value="1"/>
</dbReference>
<proteinExistence type="predicted"/>
<evidence type="ECO:0000313" key="3">
    <source>
        <dbReference type="Proteomes" id="UP000778578"/>
    </source>
</evidence>
<dbReference type="RefSeq" id="WP_222969254.1">
    <property type="nucleotide sequence ID" value="NZ_JAINZZ010000084.1"/>
</dbReference>
<accession>A0ABS7QHR0</accession>
<dbReference type="Proteomes" id="UP000778578">
    <property type="component" value="Unassembled WGS sequence"/>
</dbReference>
<gene>
    <name evidence="2" type="ORF">K7862_34520</name>
</gene>
<reference evidence="2 3" key="1">
    <citation type="submission" date="2021-08" db="EMBL/GenBank/DDBJ databases">
        <title>WGS of actinomycetes from Thailand.</title>
        <authorList>
            <person name="Thawai C."/>
        </authorList>
    </citation>
    <scope>NUCLEOTIDE SEQUENCE [LARGE SCALE GENOMIC DNA]</scope>
    <source>
        <strain evidence="2 3">PLK6-54</strain>
    </source>
</reference>
<dbReference type="InterPro" id="IPR010359">
    <property type="entry name" value="IrrE_HExxH"/>
</dbReference>
<comment type="caution">
    <text evidence="2">The sequence shown here is derived from an EMBL/GenBank/DDBJ whole genome shotgun (WGS) entry which is preliminary data.</text>
</comment>
<dbReference type="Gene3D" id="1.10.10.2910">
    <property type="match status" value="1"/>
</dbReference>
<evidence type="ECO:0000259" key="1">
    <source>
        <dbReference type="Pfam" id="PF06114"/>
    </source>
</evidence>
<dbReference type="EMBL" id="JAINZZ010000084">
    <property type="protein sequence ID" value="MBY8882714.1"/>
    <property type="molecule type" value="Genomic_DNA"/>
</dbReference>
<evidence type="ECO:0000313" key="2">
    <source>
        <dbReference type="EMBL" id="MBY8882714.1"/>
    </source>
</evidence>
<dbReference type="Pfam" id="PF06114">
    <property type="entry name" value="Peptidase_M78"/>
    <property type="match status" value="1"/>
</dbReference>
<dbReference type="InterPro" id="IPR052345">
    <property type="entry name" value="Rad_response_metalloprotease"/>
</dbReference>
<sequence>MTLPRGFKANAEREAVRLRRELHLSDTEALDVDDLAAHLDVKIVSADKLVDRSRLEELERLQAYAFSAATFQVAGKNIVVTNPLRSPQRRASDVAHELSHLVLDHDLTEVREVSGMPFRTCRPDEEEQATAFGGTLMLPRPLLLSAARRQWGPTEIAERYGVTEEMARYRYNSTGVAKQARSR</sequence>
<name>A0ABS7QHR0_9ACTN</name>
<dbReference type="PANTHER" id="PTHR43236">
    <property type="entry name" value="ANTITOXIN HIGA1"/>
    <property type="match status" value="1"/>
</dbReference>
<organism evidence="2 3">
    <name type="scientific">Actinacidiphila acidipaludis</name>
    <dbReference type="NCBI Taxonomy" id="2873382"/>
    <lineage>
        <taxon>Bacteria</taxon>
        <taxon>Bacillati</taxon>
        <taxon>Actinomycetota</taxon>
        <taxon>Actinomycetes</taxon>
        <taxon>Kitasatosporales</taxon>
        <taxon>Streptomycetaceae</taxon>
        <taxon>Actinacidiphila</taxon>
    </lineage>
</organism>
<keyword evidence="3" id="KW-1185">Reference proteome</keyword>
<protein>
    <submittedName>
        <fullName evidence="2">ImmA/IrrE family metallo-endopeptidase</fullName>
    </submittedName>
</protein>